<feature type="region of interest" description="Disordered" evidence="1">
    <location>
        <begin position="158"/>
        <end position="190"/>
    </location>
</feature>
<proteinExistence type="predicted"/>
<evidence type="ECO:0000256" key="1">
    <source>
        <dbReference type="SAM" id="MobiDB-lite"/>
    </source>
</evidence>
<dbReference type="Proteomes" id="UP001458880">
    <property type="component" value="Unassembled WGS sequence"/>
</dbReference>
<dbReference type="EMBL" id="JASPKY010000553">
    <property type="protein sequence ID" value="KAK9693110.1"/>
    <property type="molecule type" value="Genomic_DNA"/>
</dbReference>
<keyword evidence="3" id="KW-1185">Reference proteome</keyword>
<name>A0AAW1ITS0_POPJA</name>
<organism evidence="2 3">
    <name type="scientific">Popillia japonica</name>
    <name type="common">Japanese beetle</name>
    <dbReference type="NCBI Taxonomy" id="7064"/>
    <lineage>
        <taxon>Eukaryota</taxon>
        <taxon>Metazoa</taxon>
        <taxon>Ecdysozoa</taxon>
        <taxon>Arthropoda</taxon>
        <taxon>Hexapoda</taxon>
        <taxon>Insecta</taxon>
        <taxon>Pterygota</taxon>
        <taxon>Neoptera</taxon>
        <taxon>Endopterygota</taxon>
        <taxon>Coleoptera</taxon>
        <taxon>Polyphaga</taxon>
        <taxon>Scarabaeiformia</taxon>
        <taxon>Scarabaeidae</taxon>
        <taxon>Rutelinae</taxon>
        <taxon>Popillia</taxon>
    </lineage>
</organism>
<protein>
    <submittedName>
        <fullName evidence="2">Uncharacterized protein</fullName>
    </submittedName>
</protein>
<comment type="caution">
    <text evidence="2">The sequence shown here is derived from an EMBL/GenBank/DDBJ whole genome shotgun (WGS) entry which is preliminary data.</text>
</comment>
<dbReference type="AlphaFoldDB" id="A0AAW1ITS0"/>
<gene>
    <name evidence="2" type="ORF">QE152_g34424</name>
</gene>
<evidence type="ECO:0000313" key="3">
    <source>
        <dbReference type="Proteomes" id="UP001458880"/>
    </source>
</evidence>
<reference evidence="2 3" key="1">
    <citation type="journal article" date="2024" name="BMC Genomics">
        <title>De novo assembly and annotation of Popillia japonica's genome with initial clues to its potential as an invasive pest.</title>
        <authorList>
            <person name="Cucini C."/>
            <person name="Boschi S."/>
            <person name="Funari R."/>
            <person name="Cardaioli E."/>
            <person name="Iannotti N."/>
            <person name="Marturano G."/>
            <person name="Paoli F."/>
            <person name="Bruttini M."/>
            <person name="Carapelli A."/>
            <person name="Frati F."/>
            <person name="Nardi F."/>
        </authorList>
    </citation>
    <scope>NUCLEOTIDE SEQUENCE [LARGE SCALE GENOMIC DNA]</scope>
    <source>
        <strain evidence="2">DMR45628</strain>
    </source>
</reference>
<sequence>MDETKCLTPANSLTSLEKAKLCNTLMHKIKSTESRKIIFRNPAEPTDYDKSVSAVYPDTIINLEDKFRNNRQYEEELSNENGQEYATYFELDVNKLTSNLQFVEHKVEDDFADISSVDGNTIKNYIEEDLSDDEVSIIRAKEAAVSVVLVATERGRPRGSRGQAYVQREEDRRESAQSGATKHTLVVSVR</sequence>
<evidence type="ECO:0000313" key="2">
    <source>
        <dbReference type="EMBL" id="KAK9693110.1"/>
    </source>
</evidence>
<accession>A0AAW1ITS0</accession>